<dbReference type="AlphaFoldDB" id="A0A480J4E7"/>
<dbReference type="PANTHER" id="PTHR45653:SF1">
    <property type="entry name" value="DEDICATOR OF CYTOKINESIS PROTEIN 1"/>
    <property type="match status" value="1"/>
</dbReference>
<dbReference type="EMBL" id="DQIR01069328">
    <property type="protein sequence ID" value="HDA24804.1"/>
    <property type="molecule type" value="Transcribed_RNA"/>
</dbReference>
<dbReference type="InterPro" id="IPR016024">
    <property type="entry name" value="ARM-type_fold"/>
</dbReference>
<keyword evidence="5" id="KW-0344">Guanine-nucleotide releasing factor</keyword>
<name>A0A480J4E7_PIG</name>
<accession>A0A480J4E7</accession>
<feature type="transmembrane region" description="Helical" evidence="9">
    <location>
        <begin position="962"/>
        <end position="982"/>
    </location>
</feature>
<evidence type="ECO:0000256" key="1">
    <source>
        <dbReference type="ARBA" id="ARBA00004496"/>
    </source>
</evidence>
<dbReference type="Gene3D" id="2.30.30.40">
    <property type="entry name" value="SH3 Domains"/>
    <property type="match status" value="1"/>
</dbReference>
<dbReference type="FunFam" id="2.30.30.40:FF:000057">
    <property type="entry name" value="Dedicator of cytokinesis protein 4"/>
    <property type="match status" value="1"/>
</dbReference>
<dbReference type="EMBL" id="DQIR01114784">
    <property type="protein sequence ID" value="HDA70260.1"/>
    <property type="molecule type" value="Transcribed_RNA"/>
</dbReference>
<protein>
    <submittedName>
        <fullName evidence="12 13">Dedicator of cytokinesis protein 1</fullName>
    </submittedName>
</protein>
<dbReference type="SMART" id="SM00326">
    <property type="entry name" value="SH3"/>
    <property type="match status" value="1"/>
</dbReference>
<dbReference type="InterPro" id="IPR001452">
    <property type="entry name" value="SH3_domain"/>
</dbReference>
<dbReference type="EMBL" id="DQIR01170239">
    <property type="protein sequence ID" value="HDB25716.1"/>
    <property type="molecule type" value="Transcribed_RNA"/>
</dbReference>
<evidence type="ECO:0000256" key="5">
    <source>
        <dbReference type="ARBA" id="ARBA00022658"/>
    </source>
</evidence>
<sequence>MTRWVPTKREEKYGVAFYNYDARGADELSLQIGDTVHILETYEGWYRGYTLRKKSKKGIFPASYIHLKEAIVEGKGQHETVIPGDLPLIQEVTTTLREWSTIWRQLYVQDNREMFRSVRHMIYDLIEWRSQILSGTLPQDELKELKKKVTAKIDYGNRILDLDLVVRDEDGNILDPELTSTISLFRAHEIASKQVEERLQEEKSQKQNIDINRQAKFAATPSLALFVNLKNVVCKIGEEAEVLMSLYDPVDSKFLSENYLVRWSSSGLPKDIDRLHNLRAVFTDLGSKDLKREKISFVCQIVRVGRMELRDNHTRKLTSGLRRPFGVAVMDVTDIINGKVDDEDKQHFIPFQPVAGENDFLQTVINKVIAAKEVNHKGQGLWVTLKLLPGDIHQIRKDFPHLVDRTTAVARKTGFPEVIMPGDVRNDIYVTLVQGDFDKGSKTTAKNVEVTVSVYDEDGKRLEHVIFPGAGDEAISEYKSVIYYQVKQPRWFETVKVAIPIEDVNRSHLRFTFRHRSSQDSKDKSEKIFALAFVKLMRYDGTTLRDGEHDLLVYKAEAKKLEDAGTYLSLPSTKAELEEKGHSATGKSMQSLGSCTISKDSFQISTLVCSTKLTQNVDLLGLLKWRSNTNLLQQNLRQLMKVDGGEVVKFLQDTLDALFNIMMENSESETFDTLVFDALVFIIGLIADRKFQHFNPVLETYIKKHFSATLAYTKLTKVLRSYVDNAEKPGISDQLYKAVKALEYIFKFIVRSRILFNQLYENKGEADFVESLVQLFRSISDMMSSVSDQTVRVKGAALKYLPTIVNDVKLVFDPKELSKMFTDFILNVPMGLLTIQKLYCLIEIIHSDLFTQHDCREILLPMMTDQLKYHLERQEDLEACCQLLSNILEVLYRKDVGPTQRHVQIIMEKLLRTVNRTVISMGRDSELIKHMAEAKREQTRILETEAFGFRFLTASSQQRVCVFFLILLAVSFHVFTFKVPLIKLYEGP</sequence>
<evidence type="ECO:0000256" key="3">
    <source>
        <dbReference type="ARBA" id="ARBA00022490"/>
    </source>
</evidence>
<keyword evidence="8" id="KW-0175">Coiled coil</keyword>
<evidence type="ECO:0000256" key="4">
    <source>
        <dbReference type="ARBA" id="ARBA00022553"/>
    </source>
</evidence>
<dbReference type="GO" id="GO:0007264">
    <property type="term" value="P:small GTPase-mediated signal transduction"/>
    <property type="evidence" value="ECO:0007669"/>
    <property type="project" value="InterPro"/>
</dbReference>
<evidence type="ECO:0000313" key="12">
    <source>
        <dbReference type="EMBL" id="HDA44111.1"/>
    </source>
</evidence>
<reference evidence="12" key="1">
    <citation type="journal article" date="2019" name="PeerJ">
        <title>Genes of the pig, Sus scrofa, reconstructed with EvidentialGene.</title>
        <authorList>
            <person name="Gilbert D.G."/>
        </authorList>
    </citation>
    <scope>NUCLEOTIDE SEQUENCE</scope>
</reference>
<dbReference type="EMBL" id="DQIR01172019">
    <property type="protein sequence ID" value="HDB27496.1"/>
    <property type="molecule type" value="Transcribed_RNA"/>
</dbReference>
<feature type="domain" description="C2 DOCK-type" evidence="11">
    <location>
        <begin position="425"/>
        <end position="609"/>
    </location>
</feature>
<dbReference type="InterPro" id="IPR047025">
    <property type="entry name" value="DOCK1_5_SH3"/>
</dbReference>
<keyword evidence="9" id="KW-0472">Membrane</keyword>
<dbReference type="FunFam" id="2.60.40.150:FF:000044">
    <property type="entry name" value="dedicator of cytokinesis protein 1"/>
    <property type="match status" value="1"/>
</dbReference>
<dbReference type="SUPFAM" id="SSF50044">
    <property type="entry name" value="SH3-domain"/>
    <property type="match status" value="1"/>
</dbReference>
<dbReference type="InterPro" id="IPR056372">
    <property type="entry name" value="TPR_DOCK"/>
</dbReference>
<keyword evidence="9" id="KW-0812">Transmembrane</keyword>
<evidence type="ECO:0000259" key="11">
    <source>
        <dbReference type="PROSITE" id="PS51650"/>
    </source>
</evidence>
<comment type="similarity">
    <text evidence="7">Belongs to the DOCK family.</text>
</comment>
<dbReference type="PROSITE" id="PS50002">
    <property type="entry name" value="SH3"/>
    <property type="match status" value="1"/>
</dbReference>
<dbReference type="Pfam" id="PF23554">
    <property type="entry name" value="TPR_DOCK"/>
    <property type="match status" value="1"/>
</dbReference>
<keyword evidence="3" id="KW-0963">Cytoplasm</keyword>
<dbReference type="CDD" id="cd08694">
    <property type="entry name" value="C2_Dock-A"/>
    <property type="match status" value="1"/>
</dbReference>
<dbReference type="InterPro" id="IPR036028">
    <property type="entry name" value="SH3-like_dom_sf"/>
</dbReference>
<dbReference type="InterPro" id="IPR042455">
    <property type="entry name" value="DOCK_N_sub1"/>
</dbReference>
<evidence type="ECO:0000256" key="2">
    <source>
        <dbReference type="ARBA" id="ARBA00022443"/>
    </source>
</evidence>
<dbReference type="CDD" id="cd12051">
    <property type="entry name" value="SH3_DOCK1_5_A"/>
    <property type="match status" value="1"/>
</dbReference>
<dbReference type="InterPro" id="IPR047026">
    <property type="entry name" value="DOCK1_C2"/>
</dbReference>
<keyword evidence="9" id="KW-1133">Transmembrane helix</keyword>
<dbReference type="EMBL" id="DQIR01074243">
    <property type="protein sequence ID" value="HDA29719.1"/>
    <property type="molecule type" value="Transcribed_RNA"/>
</dbReference>
<dbReference type="Pfam" id="PF14429">
    <property type="entry name" value="DOCK-C2"/>
    <property type="match status" value="1"/>
</dbReference>
<keyword evidence="4" id="KW-0597">Phosphoprotein</keyword>
<keyword evidence="2 6" id="KW-0728">SH3 domain</keyword>
<dbReference type="GO" id="GO:0005085">
    <property type="term" value="F:guanyl-nucleotide exchange factor activity"/>
    <property type="evidence" value="ECO:0007669"/>
    <property type="project" value="UniProtKB-KW"/>
</dbReference>
<comment type="subcellular location">
    <subcellularLocation>
        <location evidence="1">Cytoplasm</location>
    </subcellularLocation>
</comment>
<dbReference type="InterPro" id="IPR032376">
    <property type="entry name" value="DOCK_N"/>
</dbReference>
<dbReference type="Pfam" id="PF00018">
    <property type="entry name" value="SH3_1"/>
    <property type="match status" value="1"/>
</dbReference>
<evidence type="ECO:0000313" key="13">
    <source>
        <dbReference type="EMBL" id="HDA70260.1"/>
    </source>
</evidence>
<dbReference type="InterPro" id="IPR027007">
    <property type="entry name" value="C2_DOCK-type_domain"/>
</dbReference>
<dbReference type="Gene3D" id="2.60.40.150">
    <property type="entry name" value="C2 domain"/>
    <property type="match status" value="1"/>
</dbReference>
<dbReference type="GO" id="GO:0005737">
    <property type="term" value="C:cytoplasm"/>
    <property type="evidence" value="ECO:0007669"/>
    <property type="project" value="UniProtKB-SubCell"/>
</dbReference>
<dbReference type="InterPro" id="IPR035892">
    <property type="entry name" value="C2_domain_sf"/>
</dbReference>
<dbReference type="SUPFAM" id="SSF48371">
    <property type="entry name" value="ARM repeat"/>
    <property type="match status" value="1"/>
</dbReference>
<proteinExistence type="inferred from homology"/>
<dbReference type="FunFam" id="1.20.1270.350:FF:000001">
    <property type="entry name" value="dedicator of cytokinesis protein 4"/>
    <property type="match status" value="1"/>
</dbReference>
<evidence type="ECO:0000259" key="10">
    <source>
        <dbReference type="PROSITE" id="PS50002"/>
    </source>
</evidence>
<evidence type="ECO:0000256" key="9">
    <source>
        <dbReference type="SAM" id="Phobius"/>
    </source>
</evidence>
<dbReference type="EMBL" id="DQIR01088635">
    <property type="protein sequence ID" value="HDA44111.1"/>
    <property type="molecule type" value="Transcribed_RNA"/>
</dbReference>
<feature type="coiled-coil region" evidence="8">
    <location>
        <begin position="185"/>
        <end position="212"/>
    </location>
</feature>
<feature type="domain" description="SH3" evidence="10">
    <location>
        <begin position="9"/>
        <end position="70"/>
    </location>
</feature>
<dbReference type="PANTHER" id="PTHR45653">
    <property type="entry name" value="DEDICATOR OF CYTOKINESIS"/>
    <property type="match status" value="1"/>
</dbReference>
<dbReference type="Pfam" id="PF16172">
    <property type="entry name" value="DOCK_N"/>
    <property type="match status" value="1"/>
</dbReference>
<dbReference type="EMBL" id="DQIR01069634">
    <property type="protein sequence ID" value="HDA25110.1"/>
    <property type="molecule type" value="Transcribed_RNA"/>
</dbReference>
<evidence type="ECO:0000256" key="7">
    <source>
        <dbReference type="PROSITE-ProRule" id="PRU00983"/>
    </source>
</evidence>
<dbReference type="Gene3D" id="1.20.1270.350">
    <property type="entry name" value="Dedicator of cytokinesis N-terminal subdomain"/>
    <property type="match status" value="1"/>
</dbReference>
<dbReference type="InterPro" id="IPR026791">
    <property type="entry name" value="DOCK"/>
</dbReference>
<organism evidence="12">
    <name type="scientific">Sus scrofa</name>
    <name type="common">Pig</name>
    <dbReference type="NCBI Taxonomy" id="9823"/>
    <lineage>
        <taxon>Eukaryota</taxon>
        <taxon>Metazoa</taxon>
        <taxon>Chordata</taxon>
        <taxon>Craniata</taxon>
        <taxon>Vertebrata</taxon>
        <taxon>Euteleostomi</taxon>
        <taxon>Mammalia</taxon>
        <taxon>Eutheria</taxon>
        <taxon>Laurasiatheria</taxon>
        <taxon>Artiodactyla</taxon>
        <taxon>Suina</taxon>
        <taxon>Suidae</taxon>
        <taxon>Sus</taxon>
    </lineage>
</organism>
<dbReference type="PROSITE" id="PS51650">
    <property type="entry name" value="C2_DOCK"/>
    <property type="match status" value="1"/>
</dbReference>
<evidence type="ECO:0000256" key="8">
    <source>
        <dbReference type="SAM" id="Coils"/>
    </source>
</evidence>
<evidence type="ECO:0000256" key="6">
    <source>
        <dbReference type="PROSITE-ProRule" id="PRU00192"/>
    </source>
</evidence>